<dbReference type="AlphaFoldDB" id="A0A0C2J0K1"/>
<evidence type="ECO:0000313" key="2">
    <source>
        <dbReference type="Proteomes" id="UP000031575"/>
    </source>
</evidence>
<evidence type="ECO:0000313" key="1">
    <source>
        <dbReference type="EMBL" id="KIH94911.1"/>
    </source>
</evidence>
<dbReference type="RefSeq" id="XP_040622921.1">
    <property type="nucleotide sequence ID" value="XM_040767356.1"/>
</dbReference>
<dbReference type="EMBL" id="AWTV01000003">
    <property type="protein sequence ID" value="KIH94911.1"/>
    <property type="molecule type" value="Genomic_DNA"/>
</dbReference>
<dbReference type="OrthoDB" id="6500128at2759"/>
<sequence length="177" mass="19783">MTESRVNVPPVRTKVVVVLEAFVLRYEWKDAEARKAAEEAGLRDDIMAMVNQYDTVAWEDGRGNGSHSHYNLQKPRVLLFDEPTNAQDADTEARFKKTLDEAFKCTRLVVAHRLSSVCCADQIIVLKKVDGVAQIAETGTHDQLRERDGIYASFWKKYTGGGEIGVVAGPTGLRCRK</sequence>
<name>A0A0C2J0K1_9PEZI</name>
<accession>A0A0C2J0K1</accession>
<evidence type="ECO:0008006" key="3">
    <source>
        <dbReference type="Google" id="ProtNLM"/>
    </source>
</evidence>
<dbReference type="InterPro" id="IPR039421">
    <property type="entry name" value="Type_1_exporter"/>
</dbReference>
<comment type="caution">
    <text evidence="1">The sequence shown here is derived from an EMBL/GenBank/DDBJ whole genome shotgun (WGS) entry which is preliminary data.</text>
</comment>
<gene>
    <name evidence="1" type="ORF">SPBR_09230</name>
</gene>
<dbReference type="VEuPathDB" id="FungiDB:SPBR_09230"/>
<dbReference type="GO" id="GO:0042626">
    <property type="term" value="F:ATPase-coupled transmembrane transporter activity"/>
    <property type="evidence" value="ECO:0007669"/>
    <property type="project" value="TreeGrafter"/>
</dbReference>
<proteinExistence type="predicted"/>
<reference evidence="1 2" key="1">
    <citation type="journal article" date="2014" name="BMC Genomics">
        <title>Comparative genomics of the major fungal agents of human and animal Sporotrichosis: Sporothrix schenckii and Sporothrix brasiliensis.</title>
        <authorList>
            <person name="Teixeira M.M."/>
            <person name="de Almeida L.G."/>
            <person name="Kubitschek-Barreira P."/>
            <person name="Alves F.L."/>
            <person name="Kioshima E.S."/>
            <person name="Abadio A.K."/>
            <person name="Fernandes L."/>
            <person name="Derengowski L.S."/>
            <person name="Ferreira K.S."/>
            <person name="Souza R.C."/>
            <person name="Ruiz J.C."/>
            <person name="de Andrade N.C."/>
            <person name="Paes H.C."/>
            <person name="Nicola A.M."/>
            <person name="Albuquerque P."/>
            <person name="Gerber A.L."/>
            <person name="Martins V.P."/>
            <person name="Peconick L.D."/>
            <person name="Neto A.V."/>
            <person name="Chaucanez C.B."/>
            <person name="Silva P.A."/>
            <person name="Cunha O.L."/>
            <person name="de Oliveira F.F."/>
            <person name="dos Santos T.C."/>
            <person name="Barros A.L."/>
            <person name="Soares M.A."/>
            <person name="de Oliveira L.M."/>
            <person name="Marini M.M."/>
            <person name="Villalobos-Duno H."/>
            <person name="Cunha M.M."/>
            <person name="de Hoog S."/>
            <person name="da Silveira J.F."/>
            <person name="Henrissat B."/>
            <person name="Nino-Vega G.A."/>
            <person name="Cisalpino P.S."/>
            <person name="Mora-Montes H.M."/>
            <person name="Almeida S.R."/>
            <person name="Stajich J.E."/>
            <person name="Lopes-Bezerra L.M."/>
            <person name="Vasconcelos A.T."/>
            <person name="Felipe M.S."/>
        </authorList>
    </citation>
    <scope>NUCLEOTIDE SEQUENCE [LARGE SCALE GENOMIC DNA]</scope>
    <source>
        <strain evidence="1 2">5110</strain>
    </source>
</reference>
<dbReference type="Gene3D" id="3.40.50.300">
    <property type="entry name" value="P-loop containing nucleotide triphosphate hydrolases"/>
    <property type="match status" value="1"/>
</dbReference>
<dbReference type="InterPro" id="IPR027417">
    <property type="entry name" value="P-loop_NTPase"/>
</dbReference>
<keyword evidence="2" id="KW-1185">Reference proteome</keyword>
<organism evidence="1 2">
    <name type="scientific">Sporothrix brasiliensis 5110</name>
    <dbReference type="NCBI Taxonomy" id="1398154"/>
    <lineage>
        <taxon>Eukaryota</taxon>
        <taxon>Fungi</taxon>
        <taxon>Dikarya</taxon>
        <taxon>Ascomycota</taxon>
        <taxon>Pezizomycotina</taxon>
        <taxon>Sordariomycetes</taxon>
        <taxon>Sordariomycetidae</taxon>
        <taxon>Ophiostomatales</taxon>
        <taxon>Ophiostomataceae</taxon>
        <taxon>Sporothrix</taxon>
    </lineage>
</organism>
<dbReference type="GeneID" id="63682277"/>
<dbReference type="HOGENOM" id="CLU_1518807_0_0_1"/>
<dbReference type="PANTHER" id="PTHR24221">
    <property type="entry name" value="ATP-BINDING CASSETTE SUB-FAMILY B"/>
    <property type="match status" value="1"/>
</dbReference>
<dbReference type="Proteomes" id="UP000031575">
    <property type="component" value="Unassembled WGS sequence"/>
</dbReference>
<dbReference type="PANTHER" id="PTHR24221:SF654">
    <property type="entry name" value="ATP-BINDING CASSETTE SUB-FAMILY B MEMBER 6"/>
    <property type="match status" value="1"/>
</dbReference>
<dbReference type="SUPFAM" id="SSF52540">
    <property type="entry name" value="P-loop containing nucleoside triphosphate hydrolases"/>
    <property type="match status" value="1"/>
</dbReference>
<protein>
    <recommendedName>
        <fullName evidence="3">ABC transporter domain-containing protein</fullName>
    </recommendedName>
</protein>